<dbReference type="GeneID" id="19971787"/>
<dbReference type="RefSeq" id="XP_008717015.1">
    <property type="nucleotide sequence ID" value="XM_008718793.1"/>
</dbReference>
<sequence>MHLSLTKNTFTGPCRLQVQDWLSDCTKVHDICNEDWGTTSDYPIRLLNVGPEMGTQVRLQLFEHGAIRPRYVTMSHCWNHGPAPQLVKLTTDNQHRLTSGFAIADLPKKFQDAVAIARWMDVNFIWIDALCIMQDSKDDWQHQANNVGDIYAGSYCNIAATNADQEVGCFRNRPVEIVEPYLVDDPKKASHKNSHVIGYDDFWCNSLLDSTLHTRAWVLQERLLSPRTIHFGKEQMFWECRQHKACEAYPLGIPTQFSNERTRDWRAGVQMFNPESRTPGVIKTSILAAVSAWFSGWLRPSKPTPHVIPCQEAYEFWSRTVERYMECGLTFQSDKLVAIAGLAKKVCETTGERYLAGLWDNVQLPQSLLWYVPVREQAGGSPSKRAPSLGSPDYRAPSWSWASIDAKITWDWPAPCGRVLITILETNIERERGSGTSAITSARMDIKGILISAKLQISHNDAGERSEEDGSYIMTFPGKASETNDSGSTRTARQIEPMVFLDISLSSTEADEFFFLPVCTDWRSRAGLSIAAVAGLLLKRARCGKENMYERIGVVGMSAGEAQMATGGSALLERTFDGMHFTELDSITII</sequence>
<dbReference type="PANTHER" id="PTHR33112">
    <property type="entry name" value="DOMAIN PROTEIN, PUTATIVE-RELATED"/>
    <property type="match status" value="1"/>
</dbReference>
<dbReference type="STRING" id="1220924.W2RUP5"/>
<dbReference type="AlphaFoldDB" id="W2RUP5"/>
<dbReference type="HOGENOM" id="CLU_002639_3_0_1"/>
<feature type="domain" description="Heterokaryon incompatibility" evidence="1">
    <location>
        <begin position="71"/>
        <end position="221"/>
    </location>
</feature>
<dbReference type="eggNOG" id="ENOG502SIXF">
    <property type="taxonomic scope" value="Eukaryota"/>
</dbReference>
<dbReference type="InterPro" id="IPR010730">
    <property type="entry name" value="HET"/>
</dbReference>
<proteinExistence type="predicted"/>
<reference evidence="2 3" key="1">
    <citation type="submission" date="2013-03" db="EMBL/GenBank/DDBJ databases">
        <title>The Genome Sequence of Phialophora europaea CBS 101466.</title>
        <authorList>
            <consortium name="The Broad Institute Genomics Platform"/>
            <person name="Cuomo C."/>
            <person name="de Hoog S."/>
            <person name="Gorbushina A."/>
            <person name="Walker B."/>
            <person name="Young S.K."/>
            <person name="Zeng Q."/>
            <person name="Gargeya S."/>
            <person name="Fitzgerald M."/>
            <person name="Haas B."/>
            <person name="Abouelleil A."/>
            <person name="Allen A.W."/>
            <person name="Alvarado L."/>
            <person name="Arachchi H.M."/>
            <person name="Berlin A.M."/>
            <person name="Chapman S.B."/>
            <person name="Gainer-Dewar J."/>
            <person name="Goldberg J."/>
            <person name="Griggs A."/>
            <person name="Gujja S."/>
            <person name="Hansen M."/>
            <person name="Howarth C."/>
            <person name="Imamovic A."/>
            <person name="Ireland A."/>
            <person name="Larimer J."/>
            <person name="McCowan C."/>
            <person name="Murphy C."/>
            <person name="Pearson M."/>
            <person name="Poon T.W."/>
            <person name="Priest M."/>
            <person name="Roberts A."/>
            <person name="Saif S."/>
            <person name="Shea T."/>
            <person name="Sisk P."/>
            <person name="Sykes S."/>
            <person name="Wortman J."/>
            <person name="Nusbaum C."/>
            <person name="Birren B."/>
        </authorList>
    </citation>
    <scope>NUCLEOTIDE SEQUENCE [LARGE SCALE GENOMIC DNA]</scope>
    <source>
        <strain evidence="2 3">CBS 101466</strain>
    </source>
</reference>
<dbReference type="EMBL" id="KB822720">
    <property type="protein sequence ID" value="ETN40172.1"/>
    <property type="molecule type" value="Genomic_DNA"/>
</dbReference>
<dbReference type="Pfam" id="PF06985">
    <property type="entry name" value="HET"/>
    <property type="match status" value="1"/>
</dbReference>
<evidence type="ECO:0000313" key="3">
    <source>
        <dbReference type="Proteomes" id="UP000030752"/>
    </source>
</evidence>
<dbReference type="VEuPathDB" id="FungiDB:HMPREF1541_04448"/>
<dbReference type="Proteomes" id="UP000030752">
    <property type="component" value="Unassembled WGS sequence"/>
</dbReference>
<gene>
    <name evidence="2" type="ORF">HMPREF1541_04448</name>
</gene>
<dbReference type="OrthoDB" id="5125733at2759"/>
<dbReference type="PANTHER" id="PTHR33112:SF10">
    <property type="entry name" value="TOL"/>
    <property type="match status" value="1"/>
</dbReference>
<evidence type="ECO:0000259" key="1">
    <source>
        <dbReference type="Pfam" id="PF06985"/>
    </source>
</evidence>
<keyword evidence="3" id="KW-1185">Reference proteome</keyword>
<name>W2RUP5_CYPE1</name>
<evidence type="ECO:0000313" key="2">
    <source>
        <dbReference type="EMBL" id="ETN40172.1"/>
    </source>
</evidence>
<dbReference type="InParanoid" id="W2RUP5"/>
<accession>W2RUP5</accession>
<organism evidence="2 3">
    <name type="scientific">Cyphellophora europaea (strain CBS 101466)</name>
    <name type="common">Phialophora europaea</name>
    <dbReference type="NCBI Taxonomy" id="1220924"/>
    <lineage>
        <taxon>Eukaryota</taxon>
        <taxon>Fungi</taxon>
        <taxon>Dikarya</taxon>
        <taxon>Ascomycota</taxon>
        <taxon>Pezizomycotina</taxon>
        <taxon>Eurotiomycetes</taxon>
        <taxon>Chaetothyriomycetidae</taxon>
        <taxon>Chaetothyriales</taxon>
        <taxon>Cyphellophoraceae</taxon>
        <taxon>Cyphellophora</taxon>
    </lineage>
</organism>
<protein>
    <recommendedName>
        <fullName evidence="1">Heterokaryon incompatibility domain-containing protein</fullName>
    </recommendedName>
</protein>